<keyword evidence="13" id="KW-0472">Membrane</keyword>
<evidence type="ECO:0000256" key="3">
    <source>
        <dbReference type="ARBA" id="ARBA00004174"/>
    </source>
</evidence>
<evidence type="ECO:0000256" key="12">
    <source>
        <dbReference type="ARBA" id="ARBA00023033"/>
    </source>
</evidence>
<evidence type="ECO:0000256" key="2">
    <source>
        <dbReference type="ARBA" id="ARBA00003690"/>
    </source>
</evidence>
<dbReference type="GO" id="GO:0005789">
    <property type="term" value="C:endoplasmic reticulum membrane"/>
    <property type="evidence" value="ECO:0007669"/>
    <property type="project" value="UniProtKB-SubCell"/>
</dbReference>
<evidence type="ECO:0000256" key="1">
    <source>
        <dbReference type="ARBA" id="ARBA00001971"/>
    </source>
</evidence>
<evidence type="ECO:0000256" key="9">
    <source>
        <dbReference type="ARBA" id="ARBA00022848"/>
    </source>
</evidence>
<dbReference type="GO" id="GO:0004497">
    <property type="term" value="F:monooxygenase activity"/>
    <property type="evidence" value="ECO:0007669"/>
    <property type="project" value="UniProtKB-KW"/>
</dbReference>
<dbReference type="EMBL" id="GCVX01000088">
    <property type="protein sequence ID" value="JAI18142.1"/>
    <property type="molecule type" value="Transcribed_RNA"/>
</dbReference>
<comment type="subcellular location">
    <subcellularLocation>
        <location evidence="4">Endoplasmic reticulum membrane</location>
        <topology evidence="4">Peripheral membrane protein</topology>
    </subcellularLocation>
    <subcellularLocation>
        <location evidence="3">Microsome membrane</location>
        <topology evidence="3">Peripheral membrane protein</topology>
    </subcellularLocation>
</comment>
<keyword evidence="11 14" id="KW-0408">Iron</keyword>
<dbReference type="Pfam" id="PF00067">
    <property type="entry name" value="p450"/>
    <property type="match status" value="1"/>
</dbReference>
<dbReference type="PRINTS" id="PR00463">
    <property type="entry name" value="EP450I"/>
</dbReference>
<keyword evidence="12 15" id="KW-0503">Monooxygenase</keyword>
<keyword evidence="10 15" id="KW-0560">Oxidoreductase</keyword>
<evidence type="ECO:0000256" key="14">
    <source>
        <dbReference type="PIRSR" id="PIRSR602401-1"/>
    </source>
</evidence>
<dbReference type="Gene3D" id="1.10.630.10">
    <property type="entry name" value="Cytochrome P450"/>
    <property type="match status" value="1"/>
</dbReference>
<proteinExistence type="inferred from homology"/>
<comment type="cofactor">
    <cofactor evidence="1 14">
        <name>heme</name>
        <dbReference type="ChEBI" id="CHEBI:30413"/>
    </cofactor>
</comment>
<protein>
    <submittedName>
        <fullName evidence="16">Cytochrome p450</fullName>
    </submittedName>
</protein>
<evidence type="ECO:0000256" key="4">
    <source>
        <dbReference type="ARBA" id="ARBA00004406"/>
    </source>
</evidence>
<comment type="similarity">
    <text evidence="5 15">Belongs to the cytochrome P450 family.</text>
</comment>
<sequence length="501" mass="57746">MFYLLLILAGFVWVAYRRFEKRRIIELSRKLPGDLPAWPLVGHAYLLRGNDEDQMNTFKKAGRLTINRGGVASYWIGNRLYIMIADPVAGETVLKNCLEKDSVMKFLRFLVGNGSIYAPASIWRPRRKLLAPTFSLKNLNRFVDVFAEQSAVTLEQLRPRVNMGTFAVWKYLTTYTFDAVCETALGVKMNSQQQLNQPFLEALDEIIQLISSRMVQPWLYSDWVYGTLPQYKKAEKCRRLMYDLVEQVIKRKREEMKLNEMKRQSEEDIRSKSFLEMLLDSSQLTDIEILEEILVISVAGTDTSAVAASFTMVLLSRYPEIQEKVVEELQDVFGDSDRVVTAEDMPRLKFMEAVIKESLRMYPPVPIIVRSVVNDTELASGLTLVKGVGAIINIWAMHRNPRYWGPDADAFRPERFLEPLKHPAQFVPFSYGLRNCLGYQYAMMSIKTVIATLLRQYRVLPPEGADQSKLKEPLRVKFDIMMKDVENFQIQLQNRSKSTVS</sequence>
<comment type="function">
    <text evidence="2">May be involved in the metabolism of insect hormones and in the breakdown of synthetic insecticides.</text>
</comment>
<dbReference type="CDD" id="cd20628">
    <property type="entry name" value="CYP4"/>
    <property type="match status" value="1"/>
</dbReference>
<dbReference type="SUPFAM" id="SSF48264">
    <property type="entry name" value="Cytochrome P450"/>
    <property type="match status" value="1"/>
</dbReference>
<dbReference type="InterPro" id="IPR002401">
    <property type="entry name" value="Cyt_P450_E_grp-I"/>
</dbReference>
<reference evidence="16" key="1">
    <citation type="journal article" date="2015" name="PLoS ONE">
        <title>The Peripheral Olfactory Repertoire of the Lightbrown Apple Moth, Epiphyas postvittana.</title>
        <authorList>
            <person name="Corcoran J.A."/>
            <person name="Jordan M.D."/>
            <person name="Thrimawithana A.H."/>
            <person name="Crowhurst R.N."/>
            <person name="Newcomb R.D."/>
        </authorList>
    </citation>
    <scope>NUCLEOTIDE SEQUENCE</scope>
</reference>
<keyword evidence="6 14" id="KW-0349">Heme</keyword>
<evidence type="ECO:0000256" key="10">
    <source>
        <dbReference type="ARBA" id="ARBA00023002"/>
    </source>
</evidence>
<feature type="binding site" description="axial binding residue" evidence="14">
    <location>
        <position position="436"/>
    </location>
    <ligand>
        <name>heme</name>
        <dbReference type="ChEBI" id="CHEBI:30413"/>
    </ligand>
    <ligandPart>
        <name>Fe</name>
        <dbReference type="ChEBI" id="CHEBI:18248"/>
    </ligandPart>
</feature>
<dbReference type="PANTHER" id="PTHR24291">
    <property type="entry name" value="CYTOCHROME P450 FAMILY 4"/>
    <property type="match status" value="1"/>
</dbReference>
<evidence type="ECO:0000256" key="7">
    <source>
        <dbReference type="ARBA" id="ARBA00022723"/>
    </source>
</evidence>
<dbReference type="AlphaFoldDB" id="A0A0K8TUI4"/>
<evidence type="ECO:0000256" key="5">
    <source>
        <dbReference type="ARBA" id="ARBA00010617"/>
    </source>
</evidence>
<evidence type="ECO:0000256" key="11">
    <source>
        <dbReference type="ARBA" id="ARBA00023004"/>
    </source>
</evidence>
<keyword evidence="7 14" id="KW-0479">Metal-binding</keyword>
<evidence type="ECO:0000256" key="13">
    <source>
        <dbReference type="ARBA" id="ARBA00023136"/>
    </source>
</evidence>
<keyword evidence="8" id="KW-0256">Endoplasmic reticulum</keyword>
<evidence type="ECO:0000256" key="15">
    <source>
        <dbReference type="RuleBase" id="RU000461"/>
    </source>
</evidence>
<accession>A0A0K8TUI4</accession>
<dbReference type="InterPro" id="IPR050196">
    <property type="entry name" value="Cytochrome_P450_Monoox"/>
</dbReference>
<evidence type="ECO:0000256" key="6">
    <source>
        <dbReference type="ARBA" id="ARBA00022617"/>
    </source>
</evidence>
<dbReference type="GO" id="GO:0005506">
    <property type="term" value="F:iron ion binding"/>
    <property type="evidence" value="ECO:0007669"/>
    <property type="project" value="InterPro"/>
</dbReference>
<organism evidence="16">
    <name type="scientific">Epiphyas postvittana</name>
    <name type="common">Light brown apple moth</name>
    <dbReference type="NCBI Taxonomy" id="65032"/>
    <lineage>
        <taxon>Eukaryota</taxon>
        <taxon>Metazoa</taxon>
        <taxon>Ecdysozoa</taxon>
        <taxon>Arthropoda</taxon>
        <taxon>Hexapoda</taxon>
        <taxon>Insecta</taxon>
        <taxon>Pterygota</taxon>
        <taxon>Neoptera</taxon>
        <taxon>Endopterygota</taxon>
        <taxon>Lepidoptera</taxon>
        <taxon>Glossata</taxon>
        <taxon>Ditrysia</taxon>
        <taxon>Tortricoidea</taxon>
        <taxon>Tortricidae</taxon>
        <taxon>Tortricinae</taxon>
        <taxon>Epiphyas</taxon>
    </lineage>
</organism>
<name>A0A0K8TUI4_EPIPO</name>
<dbReference type="PRINTS" id="PR00385">
    <property type="entry name" value="P450"/>
</dbReference>
<evidence type="ECO:0000256" key="8">
    <source>
        <dbReference type="ARBA" id="ARBA00022824"/>
    </source>
</evidence>
<dbReference type="GO" id="GO:0020037">
    <property type="term" value="F:heme binding"/>
    <property type="evidence" value="ECO:0007669"/>
    <property type="project" value="InterPro"/>
</dbReference>
<dbReference type="PROSITE" id="PS00086">
    <property type="entry name" value="CYTOCHROME_P450"/>
    <property type="match status" value="1"/>
</dbReference>
<dbReference type="PANTHER" id="PTHR24291:SF189">
    <property type="entry name" value="CYTOCHROME P450 4C3-RELATED"/>
    <property type="match status" value="1"/>
</dbReference>
<evidence type="ECO:0000313" key="16">
    <source>
        <dbReference type="EMBL" id="JAI18142.1"/>
    </source>
</evidence>
<keyword evidence="9" id="KW-0492">Microsome</keyword>
<dbReference type="InterPro" id="IPR036396">
    <property type="entry name" value="Cyt_P450_sf"/>
</dbReference>
<dbReference type="InterPro" id="IPR001128">
    <property type="entry name" value="Cyt_P450"/>
</dbReference>
<dbReference type="GO" id="GO:0016705">
    <property type="term" value="F:oxidoreductase activity, acting on paired donors, with incorporation or reduction of molecular oxygen"/>
    <property type="evidence" value="ECO:0007669"/>
    <property type="project" value="InterPro"/>
</dbReference>
<dbReference type="InterPro" id="IPR017972">
    <property type="entry name" value="Cyt_P450_CS"/>
</dbReference>